<dbReference type="EMBL" id="GBXM01051852">
    <property type="protein sequence ID" value="JAH56725.1"/>
    <property type="molecule type" value="Transcribed_RNA"/>
</dbReference>
<protein>
    <submittedName>
        <fullName evidence="1">Uncharacterized protein</fullName>
    </submittedName>
</protein>
<evidence type="ECO:0000313" key="1">
    <source>
        <dbReference type="EMBL" id="JAH56725.1"/>
    </source>
</evidence>
<organism evidence="1">
    <name type="scientific">Anguilla anguilla</name>
    <name type="common">European freshwater eel</name>
    <name type="synonym">Muraena anguilla</name>
    <dbReference type="NCBI Taxonomy" id="7936"/>
    <lineage>
        <taxon>Eukaryota</taxon>
        <taxon>Metazoa</taxon>
        <taxon>Chordata</taxon>
        <taxon>Craniata</taxon>
        <taxon>Vertebrata</taxon>
        <taxon>Euteleostomi</taxon>
        <taxon>Actinopterygii</taxon>
        <taxon>Neopterygii</taxon>
        <taxon>Teleostei</taxon>
        <taxon>Anguilliformes</taxon>
        <taxon>Anguillidae</taxon>
        <taxon>Anguilla</taxon>
    </lineage>
</organism>
<name>A0A0E9TUZ9_ANGAN</name>
<dbReference type="AlphaFoldDB" id="A0A0E9TUZ9"/>
<proteinExistence type="predicted"/>
<accession>A0A0E9TUZ9</accession>
<reference evidence="1" key="1">
    <citation type="submission" date="2014-11" db="EMBL/GenBank/DDBJ databases">
        <authorList>
            <person name="Amaro Gonzalez C."/>
        </authorList>
    </citation>
    <scope>NUCLEOTIDE SEQUENCE</scope>
</reference>
<reference evidence="1" key="2">
    <citation type="journal article" date="2015" name="Fish Shellfish Immunol.">
        <title>Early steps in the European eel (Anguilla anguilla)-Vibrio vulnificus interaction in the gills: Role of the RtxA13 toxin.</title>
        <authorList>
            <person name="Callol A."/>
            <person name="Pajuelo D."/>
            <person name="Ebbesson L."/>
            <person name="Teles M."/>
            <person name="MacKenzie S."/>
            <person name="Amaro C."/>
        </authorList>
    </citation>
    <scope>NUCLEOTIDE SEQUENCE</scope>
</reference>
<sequence length="32" mass="3756">MPSVIPINLLNYSRLHSECHVGNHMRNPLYLH</sequence>